<proteinExistence type="predicted"/>
<evidence type="ECO:0000313" key="1">
    <source>
        <dbReference type="Proteomes" id="UP000887540"/>
    </source>
</evidence>
<dbReference type="AlphaFoldDB" id="A0A914CFZ9"/>
<name>A0A914CFZ9_9BILA</name>
<evidence type="ECO:0000313" key="2">
    <source>
        <dbReference type="WBParaSite" id="ACRNAN_scaffold10221.g17036.t1"/>
    </source>
</evidence>
<dbReference type="WBParaSite" id="ACRNAN_scaffold10221.g17036.t1">
    <property type="protein sequence ID" value="ACRNAN_scaffold10221.g17036.t1"/>
    <property type="gene ID" value="ACRNAN_scaffold10221.g17036"/>
</dbReference>
<accession>A0A914CFZ9</accession>
<sequence length="62" mass="7497">MKNIEETLNKNKNNALNSILFWAAGEKLWNKNILQERKMIMIHQRNYPLEFLLDLNLQRVEL</sequence>
<dbReference type="Proteomes" id="UP000887540">
    <property type="component" value="Unplaced"/>
</dbReference>
<reference evidence="2" key="1">
    <citation type="submission" date="2022-11" db="UniProtKB">
        <authorList>
            <consortium name="WormBaseParasite"/>
        </authorList>
    </citation>
    <scope>IDENTIFICATION</scope>
</reference>
<protein>
    <submittedName>
        <fullName evidence="2">Uncharacterized protein</fullName>
    </submittedName>
</protein>
<keyword evidence="1" id="KW-1185">Reference proteome</keyword>
<organism evidence="1 2">
    <name type="scientific">Acrobeloides nanus</name>
    <dbReference type="NCBI Taxonomy" id="290746"/>
    <lineage>
        <taxon>Eukaryota</taxon>
        <taxon>Metazoa</taxon>
        <taxon>Ecdysozoa</taxon>
        <taxon>Nematoda</taxon>
        <taxon>Chromadorea</taxon>
        <taxon>Rhabditida</taxon>
        <taxon>Tylenchina</taxon>
        <taxon>Cephalobomorpha</taxon>
        <taxon>Cephaloboidea</taxon>
        <taxon>Cephalobidae</taxon>
        <taxon>Acrobeloides</taxon>
    </lineage>
</organism>